<dbReference type="Gene3D" id="1.10.10.10">
    <property type="entry name" value="Winged helix-like DNA-binding domain superfamily/Winged helix DNA-binding domain"/>
    <property type="match status" value="1"/>
</dbReference>
<dbReference type="RefSeq" id="WP_277522605.1">
    <property type="nucleotide sequence ID" value="NZ_JAMQOT010000005.1"/>
</dbReference>
<dbReference type="CDD" id="cd00090">
    <property type="entry name" value="HTH_ARSR"/>
    <property type="match status" value="1"/>
</dbReference>
<evidence type="ECO:0000313" key="4">
    <source>
        <dbReference type="Proteomes" id="UP001154061"/>
    </source>
</evidence>
<dbReference type="InterPro" id="IPR036388">
    <property type="entry name" value="WH-like_DNA-bd_sf"/>
</dbReference>
<dbReference type="Pfam" id="PF08350">
    <property type="entry name" value="FilR1_middle"/>
    <property type="match status" value="1"/>
</dbReference>
<gene>
    <name evidence="3" type="ORF">NDI89_15150</name>
</gene>
<dbReference type="EMBL" id="JAMQOT010000005">
    <property type="protein sequence ID" value="MDF9746926.1"/>
    <property type="molecule type" value="Genomic_DNA"/>
</dbReference>
<dbReference type="Pfam" id="PF25213">
    <property type="entry name" value="HVO_A0261_N"/>
    <property type="match status" value="1"/>
</dbReference>
<feature type="domain" description="HVO-A0261-like N-terminal" evidence="2">
    <location>
        <begin position="16"/>
        <end position="88"/>
    </location>
</feature>
<dbReference type="InterPro" id="IPR057527">
    <property type="entry name" value="HVO_A0261-like_N"/>
</dbReference>
<dbReference type="Proteomes" id="UP001154061">
    <property type="component" value="Unassembled WGS sequence"/>
</dbReference>
<dbReference type="InterPro" id="IPR036390">
    <property type="entry name" value="WH_DNA-bd_sf"/>
</dbReference>
<dbReference type="InterPro" id="IPR013561">
    <property type="entry name" value="FilR1_middle_dom"/>
</dbReference>
<dbReference type="InterPro" id="IPR011991">
    <property type="entry name" value="ArsR-like_HTH"/>
</dbReference>
<protein>
    <submittedName>
        <fullName evidence="3">Uncharacterized protein</fullName>
    </submittedName>
</protein>
<reference evidence="3" key="1">
    <citation type="submission" date="2022-06" db="EMBL/GenBank/DDBJ databases">
        <title>Natrinema sp. a new haloarchaeum isolate from saline soil.</title>
        <authorList>
            <person name="Strakova D."/>
            <person name="Galisteo C."/>
            <person name="Sanchez-Porro C."/>
            <person name="Ventosa A."/>
        </authorList>
    </citation>
    <scope>NUCLEOTIDE SEQUENCE</scope>
    <source>
        <strain evidence="3">S1CR25-10</strain>
    </source>
</reference>
<organism evidence="3 4">
    <name type="scientific">Natrinema salsiterrestre</name>
    <dbReference type="NCBI Taxonomy" id="2950540"/>
    <lineage>
        <taxon>Archaea</taxon>
        <taxon>Methanobacteriati</taxon>
        <taxon>Methanobacteriota</taxon>
        <taxon>Stenosarchaea group</taxon>
        <taxon>Halobacteria</taxon>
        <taxon>Halobacteriales</taxon>
        <taxon>Natrialbaceae</taxon>
        <taxon>Natrinema</taxon>
    </lineage>
</organism>
<evidence type="ECO:0000259" key="2">
    <source>
        <dbReference type="Pfam" id="PF25213"/>
    </source>
</evidence>
<dbReference type="SUPFAM" id="SSF46785">
    <property type="entry name" value="Winged helix' DNA-binding domain"/>
    <property type="match status" value="1"/>
</dbReference>
<sequence length="265" mass="30034">MTENTGLDADEALDIVSRRALIMEALLNGPKYNRDIRDELDVSRSTAYKAVSELEELGMARRGDDGYELTPLGRLLFDEYRRFLDRITDICRPGRLLAALPRETELPFAALADAAVSVSDRHAPNEPVREVERLVDESSAVKGTGPVVLPRYAQFFSDQLASDELEAQLVFERPVFDHLRTDYEEYFQRAIESDNLDVWVTDAELPYGLLVIEEPTRRVAIIVYESSGALMGVISNDTERAYHWGREQWERYRSGASSPSIDSLE</sequence>
<evidence type="ECO:0000259" key="1">
    <source>
        <dbReference type="Pfam" id="PF08350"/>
    </source>
</evidence>
<feature type="domain" description="Methanogenesis regulatory protein FilR1 middle" evidence="1">
    <location>
        <begin position="124"/>
        <end position="254"/>
    </location>
</feature>
<accession>A0A9Q4Q2W8</accession>
<comment type="caution">
    <text evidence="3">The sequence shown here is derived from an EMBL/GenBank/DDBJ whole genome shotgun (WGS) entry which is preliminary data.</text>
</comment>
<evidence type="ECO:0000313" key="3">
    <source>
        <dbReference type="EMBL" id="MDF9746926.1"/>
    </source>
</evidence>
<keyword evidence="4" id="KW-1185">Reference proteome</keyword>
<proteinExistence type="predicted"/>
<name>A0A9Q4Q2W8_9EURY</name>
<dbReference type="AlphaFoldDB" id="A0A9Q4Q2W8"/>